<organism evidence="3 4">
    <name type="scientific">Sulfuricurvum kujiense</name>
    <dbReference type="NCBI Taxonomy" id="148813"/>
    <lineage>
        <taxon>Bacteria</taxon>
        <taxon>Pseudomonadati</taxon>
        <taxon>Campylobacterota</taxon>
        <taxon>Epsilonproteobacteria</taxon>
        <taxon>Campylobacterales</taxon>
        <taxon>Sulfurimonadaceae</taxon>
        <taxon>Sulfuricurvum</taxon>
    </lineage>
</organism>
<dbReference type="SUPFAM" id="SSF143011">
    <property type="entry name" value="RelE-like"/>
    <property type="match status" value="1"/>
</dbReference>
<keyword evidence="2" id="KW-1277">Toxin-antitoxin system</keyword>
<gene>
    <name evidence="3" type="ORF">CFH83_08965</name>
</gene>
<dbReference type="Gene3D" id="3.30.2310.20">
    <property type="entry name" value="RelE-like"/>
    <property type="match status" value="1"/>
</dbReference>
<comment type="caution">
    <text evidence="3">The sequence shown here is derived from an EMBL/GenBank/DDBJ whole genome shotgun (WGS) entry which is preliminary data.</text>
</comment>
<evidence type="ECO:0000256" key="2">
    <source>
        <dbReference type="ARBA" id="ARBA00022649"/>
    </source>
</evidence>
<dbReference type="RefSeq" id="WP_294893321.1">
    <property type="nucleotide sequence ID" value="NZ_DLUI01000127.1"/>
</dbReference>
<evidence type="ECO:0000313" key="3">
    <source>
        <dbReference type="EMBL" id="DAB37861.1"/>
    </source>
</evidence>
<dbReference type="EMBL" id="DLUI01000127">
    <property type="protein sequence ID" value="DAB37861.1"/>
    <property type="molecule type" value="Genomic_DNA"/>
</dbReference>
<dbReference type="NCBIfam" id="TIGR02385">
    <property type="entry name" value="RelE_StbE"/>
    <property type="match status" value="1"/>
</dbReference>
<sequence>MYAIEFLPSAKKELSQLDRVIQKQLKEKIILLATDPEKLKNNIKALKGEYSGKFRLRVRDYRVIFRITEEKILITIIRIGHRKEVY</sequence>
<evidence type="ECO:0000313" key="4">
    <source>
        <dbReference type="Proteomes" id="UP000228859"/>
    </source>
</evidence>
<dbReference type="PANTHER" id="PTHR35601">
    <property type="entry name" value="TOXIN RELE"/>
    <property type="match status" value="1"/>
</dbReference>
<proteinExistence type="inferred from homology"/>
<accession>A0A2D3W962</accession>
<dbReference type="PANTHER" id="PTHR35601:SF1">
    <property type="entry name" value="TOXIN RELE"/>
    <property type="match status" value="1"/>
</dbReference>
<dbReference type="Pfam" id="PF05016">
    <property type="entry name" value="ParE_toxin"/>
    <property type="match status" value="1"/>
</dbReference>
<dbReference type="AlphaFoldDB" id="A0A2D3W962"/>
<protein>
    <submittedName>
        <fullName evidence="3">Type II toxin-antitoxin system mRNA interferase toxin, RelE/StbE family</fullName>
    </submittedName>
</protein>
<name>A0A2D3W962_9BACT</name>
<dbReference type="InterPro" id="IPR035093">
    <property type="entry name" value="RelE/ParE_toxin_dom_sf"/>
</dbReference>
<dbReference type="Proteomes" id="UP000228859">
    <property type="component" value="Unassembled WGS sequence"/>
</dbReference>
<comment type="similarity">
    <text evidence="1">Belongs to the RelE toxin family.</text>
</comment>
<reference evidence="3 4" key="1">
    <citation type="journal article" date="2017" name="Front. Microbiol.">
        <title>Comparative Genomic Analysis of the Class Epsilonproteobacteria and Proposed Reclassification to Epsilonbacteraeota (phyl. nov.).</title>
        <authorList>
            <person name="Waite D.W."/>
            <person name="Vanwonterghem I."/>
            <person name="Rinke C."/>
            <person name="Parks D.H."/>
            <person name="Zhang Y."/>
            <person name="Takai K."/>
            <person name="Sievert S.M."/>
            <person name="Simon J."/>
            <person name="Campbell B.J."/>
            <person name="Hanson T.E."/>
            <person name="Woyke T."/>
            <person name="Klotz M.G."/>
            <person name="Hugenholtz P."/>
        </authorList>
    </citation>
    <scope>NUCLEOTIDE SEQUENCE [LARGE SCALE GENOMIC DNA]</scope>
    <source>
        <strain evidence="3">UBA12443</strain>
    </source>
</reference>
<evidence type="ECO:0000256" key="1">
    <source>
        <dbReference type="ARBA" id="ARBA00006226"/>
    </source>
</evidence>
<dbReference type="InterPro" id="IPR007712">
    <property type="entry name" value="RelE/ParE_toxin"/>
</dbReference>